<dbReference type="InterPro" id="IPR001584">
    <property type="entry name" value="Integrase_cat-core"/>
</dbReference>
<evidence type="ECO:0000256" key="6">
    <source>
        <dbReference type="ARBA" id="ARBA00022801"/>
    </source>
</evidence>
<dbReference type="InterPro" id="IPR043502">
    <property type="entry name" value="DNA/RNA_pol_sf"/>
</dbReference>
<keyword evidence="8" id="KW-0694">RNA-binding</keyword>
<gene>
    <name evidence="16" type="primary">Tf2-9_305</name>
    <name evidence="15" type="synonym">Tf2-9_96</name>
    <name evidence="15" type="ORF">AVEN_1661_1</name>
    <name evidence="16" type="ORF">AVEN_176106_1</name>
</gene>
<dbReference type="GO" id="GO:0004519">
    <property type="term" value="F:endonuclease activity"/>
    <property type="evidence" value="ECO:0007669"/>
    <property type="project" value="UniProtKB-KW"/>
</dbReference>
<dbReference type="InterPro" id="IPR012337">
    <property type="entry name" value="RNaseH-like_sf"/>
</dbReference>
<dbReference type="EMBL" id="BGPR01080219">
    <property type="protein sequence ID" value="GBL77832.1"/>
    <property type="molecule type" value="Genomic_DNA"/>
</dbReference>
<evidence type="ECO:0000259" key="13">
    <source>
        <dbReference type="PROSITE" id="PS50878"/>
    </source>
</evidence>
<dbReference type="PANTHER" id="PTHR37984">
    <property type="entry name" value="PROTEIN CBG26694"/>
    <property type="match status" value="1"/>
</dbReference>
<dbReference type="OrthoDB" id="6473638at2759"/>
<evidence type="ECO:0000256" key="3">
    <source>
        <dbReference type="ARBA" id="ARBA00022695"/>
    </source>
</evidence>
<dbReference type="PROSITE" id="PS50994">
    <property type="entry name" value="INTEGRASE"/>
    <property type="match status" value="1"/>
</dbReference>
<dbReference type="InterPro" id="IPR036397">
    <property type="entry name" value="RNaseH_sf"/>
</dbReference>
<keyword evidence="17" id="KW-1185">Reference proteome</keyword>
<dbReference type="EC" id="2.7.7.49" evidence="1"/>
<dbReference type="Gene3D" id="2.40.70.10">
    <property type="entry name" value="Acid Proteases"/>
    <property type="match status" value="1"/>
</dbReference>
<evidence type="ECO:0000256" key="4">
    <source>
        <dbReference type="ARBA" id="ARBA00022722"/>
    </source>
</evidence>
<dbReference type="FunFam" id="3.10.20.370:FF:000001">
    <property type="entry name" value="Retrovirus-related Pol polyprotein from transposon 17.6-like protein"/>
    <property type="match status" value="1"/>
</dbReference>
<dbReference type="CDD" id="cd00303">
    <property type="entry name" value="retropepsin_like"/>
    <property type="match status" value="1"/>
</dbReference>
<evidence type="ECO:0000256" key="2">
    <source>
        <dbReference type="ARBA" id="ARBA00022679"/>
    </source>
</evidence>
<accession>A0A4Y2AFX0</accession>
<keyword evidence="3" id="KW-0548">Nucleotidyltransferase</keyword>
<keyword evidence="10" id="KW-0695">RNA-directed DNA polymerase</keyword>
<keyword evidence="6" id="KW-0378">Hydrolase</keyword>
<dbReference type="Pfam" id="PF17921">
    <property type="entry name" value="Integrase_H2C2"/>
    <property type="match status" value="1"/>
</dbReference>
<evidence type="ECO:0000256" key="7">
    <source>
        <dbReference type="ARBA" id="ARBA00022842"/>
    </source>
</evidence>
<dbReference type="Gene3D" id="1.10.340.70">
    <property type="match status" value="1"/>
</dbReference>
<evidence type="ECO:0000313" key="16">
    <source>
        <dbReference type="EMBL" id="GBL77844.1"/>
    </source>
</evidence>
<evidence type="ECO:0000256" key="12">
    <source>
        <dbReference type="SAM" id="MobiDB-lite"/>
    </source>
</evidence>
<keyword evidence="11" id="KW-0511">Multifunctional enzyme</keyword>
<feature type="compositionally biased region" description="Basic and acidic residues" evidence="12">
    <location>
        <begin position="1"/>
        <end position="23"/>
    </location>
</feature>
<keyword evidence="2" id="KW-0808">Transferase</keyword>
<evidence type="ECO:0000256" key="10">
    <source>
        <dbReference type="ARBA" id="ARBA00022918"/>
    </source>
</evidence>
<dbReference type="InterPro" id="IPR000477">
    <property type="entry name" value="RT_dom"/>
</dbReference>
<evidence type="ECO:0000256" key="9">
    <source>
        <dbReference type="ARBA" id="ARBA00022908"/>
    </source>
</evidence>
<reference evidence="16 17" key="1">
    <citation type="journal article" date="2019" name="Sci. Rep.">
        <title>Orb-weaving spider Araneus ventricosus genome elucidates the spidroin gene catalogue.</title>
        <authorList>
            <person name="Kono N."/>
            <person name="Nakamura H."/>
            <person name="Ohtoshi R."/>
            <person name="Moran D.A.P."/>
            <person name="Shinohara A."/>
            <person name="Yoshida Y."/>
            <person name="Fujiwara M."/>
            <person name="Mori M."/>
            <person name="Tomita M."/>
            <person name="Arakawa K."/>
        </authorList>
    </citation>
    <scope>NUCLEOTIDE SEQUENCE [LARGE SCALE GENOMIC DNA]</scope>
</reference>
<name>A0A4Y2AFX0_ARAVE</name>
<dbReference type="FunFam" id="3.30.70.270:FF:000020">
    <property type="entry name" value="Transposon Tf2-6 polyprotein-like Protein"/>
    <property type="match status" value="1"/>
</dbReference>
<dbReference type="SUPFAM" id="SSF56672">
    <property type="entry name" value="DNA/RNA polymerases"/>
    <property type="match status" value="1"/>
</dbReference>
<dbReference type="InterPro" id="IPR043128">
    <property type="entry name" value="Rev_trsase/Diguanyl_cyclase"/>
</dbReference>
<dbReference type="CDD" id="cd01647">
    <property type="entry name" value="RT_LTR"/>
    <property type="match status" value="1"/>
</dbReference>
<dbReference type="Gene3D" id="3.30.420.10">
    <property type="entry name" value="Ribonuclease H-like superfamily/Ribonuclease H"/>
    <property type="match status" value="1"/>
</dbReference>
<protein>
    <recommendedName>
        <fullName evidence="1">RNA-directed DNA polymerase</fullName>
        <ecNumber evidence="1">2.7.7.49</ecNumber>
    </recommendedName>
</protein>
<evidence type="ECO:0000256" key="5">
    <source>
        <dbReference type="ARBA" id="ARBA00022759"/>
    </source>
</evidence>
<dbReference type="Gene3D" id="3.10.10.10">
    <property type="entry name" value="HIV Type 1 Reverse Transcriptase, subunit A, domain 1"/>
    <property type="match status" value="1"/>
</dbReference>
<evidence type="ECO:0000313" key="17">
    <source>
        <dbReference type="Proteomes" id="UP000499080"/>
    </source>
</evidence>
<comment type="caution">
    <text evidence="16">The sequence shown here is derived from an EMBL/GenBank/DDBJ whole genome shotgun (WGS) entry which is preliminary data.</text>
</comment>
<feature type="region of interest" description="Disordered" evidence="12">
    <location>
        <begin position="1"/>
        <end position="40"/>
    </location>
</feature>
<dbReference type="SUPFAM" id="SSF53098">
    <property type="entry name" value="Ribonuclease H-like"/>
    <property type="match status" value="1"/>
</dbReference>
<dbReference type="GO" id="GO:0015074">
    <property type="term" value="P:DNA integration"/>
    <property type="evidence" value="ECO:0007669"/>
    <property type="project" value="UniProtKB-KW"/>
</dbReference>
<feature type="domain" description="Reverse transcriptase" evidence="13">
    <location>
        <begin position="409"/>
        <end position="591"/>
    </location>
</feature>
<dbReference type="GO" id="GO:0042575">
    <property type="term" value="C:DNA polymerase complex"/>
    <property type="evidence" value="ECO:0007669"/>
    <property type="project" value="UniProtKB-ARBA"/>
</dbReference>
<dbReference type="Gene3D" id="3.30.70.270">
    <property type="match status" value="2"/>
</dbReference>
<feature type="domain" description="Integrase catalytic" evidence="14">
    <location>
        <begin position="944"/>
        <end position="1101"/>
    </location>
</feature>
<dbReference type="InterPro" id="IPR021109">
    <property type="entry name" value="Peptidase_aspartic_dom_sf"/>
</dbReference>
<evidence type="ECO:0000256" key="11">
    <source>
        <dbReference type="ARBA" id="ARBA00023268"/>
    </source>
</evidence>
<dbReference type="EMBL" id="BGPR01080229">
    <property type="protein sequence ID" value="GBL77844.1"/>
    <property type="molecule type" value="Genomic_DNA"/>
</dbReference>
<dbReference type="AlphaFoldDB" id="A0A4Y2AFX0"/>
<dbReference type="InterPro" id="IPR041577">
    <property type="entry name" value="RT_RNaseH_2"/>
</dbReference>
<proteinExistence type="predicted"/>
<dbReference type="GO" id="GO:0003964">
    <property type="term" value="F:RNA-directed DNA polymerase activity"/>
    <property type="evidence" value="ECO:0007669"/>
    <property type="project" value="UniProtKB-KW"/>
</dbReference>
<dbReference type="GO" id="GO:0004190">
    <property type="term" value="F:aspartic-type endopeptidase activity"/>
    <property type="evidence" value="ECO:0007669"/>
    <property type="project" value="InterPro"/>
</dbReference>
<evidence type="ECO:0000256" key="1">
    <source>
        <dbReference type="ARBA" id="ARBA00012493"/>
    </source>
</evidence>
<dbReference type="GO" id="GO:0003723">
    <property type="term" value="F:RNA binding"/>
    <property type="evidence" value="ECO:0007669"/>
    <property type="project" value="UniProtKB-KW"/>
</dbReference>
<dbReference type="Pfam" id="PF00078">
    <property type="entry name" value="RVT_1"/>
    <property type="match status" value="1"/>
</dbReference>
<organism evidence="16 17">
    <name type="scientific">Araneus ventricosus</name>
    <name type="common">Orbweaver spider</name>
    <name type="synonym">Epeira ventricosa</name>
    <dbReference type="NCBI Taxonomy" id="182803"/>
    <lineage>
        <taxon>Eukaryota</taxon>
        <taxon>Metazoa</taxon>
        <taxon>Ecdysozoa</taxon>
        <taxon>Arthropoda</taxon>
        <taxon>Chelicerata</taxon>
        <taxon>Arachnida</taxon>
        <taxon>Araneae</taxon>
        <taxon>Araneomorphae</taxon>
        <taxon>Entelegynae</taxon>
        <taxon>Araneoidea</taxon>
        <taxon>Araneidae</taxon>
        <taxon>Araneus</taxon>
    </lineage>
</organism>
<dbReference type="Pfam" id="PF17919">
    <property type="entry name" value="RT_RNaseH_2"/>
    <property type="match status" value="1"/>
</dbReference>
<sequence>MIKEKTNNKISKEKGEYKRDCMKQKVSNNTSNKEKDKNKIKENGKINVKEVQNKLDEDVVIMSCNSSNNLNLPIIDLKFSDSCFAALLDTGANVSLIQPSALEKIKEQNKVTFVSRSVRIHTLNNNTLPYHSAVNIKFRIGNKWFSNLFFVTQTNWSSKYSIILGYDFIQKNCIVLDIPNQKILIEKQSFGFYEDIPRNSSPSLSADTESSQVRLVNNVTILPNSSRILKLKISDSFTNEKNVVYIPSCNADISINESIHNVDNSGNIITIAENNTSNKITLRKNSKLGQVHSTTDFIFRDSNDFDEEPNEILQVNTLTADEITTLRREELNADDFNLEHLNETEKNEILKLLMQNFKVFSKSYQTLGCTDAIKPEFKLLHNFPIQTKPYPIPKIAHDFAKQEIQKLLEAGIIEPSTSNYSFPIIFVKKKSDSKKLKFRMVVDYRLLNSVTESFKICLPKIADILHEISGKKWYSVLDLKSAFFQIKLKNSDKQKLAFCSELGNFQPTRLPFGSKNSTSYFNLLISKCLDDLNGPNIQFFLDDIIIAANSISEMNTRLQLVFDRLAKFNLTLDPNKIQICKTNITYLGFNISANGYAPSEDNIQKVTKFPVPQNVKQVQSYLGMMNYFRHLIFNYAEVVEPIVNLTRKGTPFVWSENCQDAFNMMQEIILHKPTIKNYDESKPLYLTTDASKVALCAILLQKDGENFYPIEFFSKQLSPSERNYPSIRRELFAIFMGIKHFREYLYGRHFYLLTDAKSLTYHMNLDKQPDIVKRWLLYLQDVSYNIDHIKGCDNPADFLSRMQIEDVEVNNLFHMGDQLSHSNIKLCQSMDSCTSEIIKKIEEKDSKTCQKYFIDSYTGLLMFKIKSGKDQILNKIYIPRNLVRDCLLVAHAPHLGVQKTYDFIKIKYFWPGMYADVKNFCENCCNCMQNKPKRKTITHSIPKHHLAPGEFLAIDIVGKLPRSVDNQNYILAIVDHYSRYLEAIPIPNTTSNTIIRHLNYYFSRFGLPKYILSDNATYFKSEEIVNFYESLRIEHRKSSIYYPKSNGLLERTHRVLKESVASISQKVHDWSTSLLFFKLHYNNSKHVVTQYTPAELFFGRRVNIPIHSYDDPKYVEDFSTYLCKVQKQLKEFNENVKVNEENYFKKHDKYIKGCKREKLQLGDKVFMQVFVDPQVMHPKYKGPYEISKIFRNENYLVKVTEGDEIKFVKVHVSKIFKQPELRENCKSV</sequence>
<dbReference type="GO" id="GO:0006508">
    <property type="term" value="P:proteolysis"/>
    <property type="evidence" value="ECO:0007669"/>
    <property type="project" value="InterPro"/>
</dbReference>
<dbReference type="Pfam" id="PF13650">
    <property type="entry name" value="Asp_protease_2"/>
    <property type="match status" value="1"/>
</dbReference>
<evidence type="ECO:0000313" key="15">
    <source>
        <dbReference type="EMBL" id="GBL77832.1"/>
    </source>
</evidence>
<keyword evidence="9" id="KW-0229">DNA integration</keyword>
<dbReference type="Pfam" id="PF00665">
    <property type="entry name" value="rve"/>
    <property type="match status" value="1"/>
</dbReference>
<keyword evidence="5" id="KW-0255">Endonuclease</keyword>
<dbReference type="InterPro" id="IPR050951">
    <property type="entry name" value="Retrovirus_Pol_polyprotein"/>
</dbReference>
<dbReference type="InterPro" id="IPR001969">
    <property type="entry name" value="Aspartic_peptidase_AS"/>
</dbReference>
<evidence type="ECO:0000256" key="8">
    <source>
        <dbReference type="ARBA" id="ARBA00022884"/>
    </source>
</evidence>
<dbReference type="CDD" id="cd09274">
    <property type="entry name" value="RNase_HI_RT_Ty3"/>
    <property type="match status" value="1"/>
</dbReference>
<dbReference type="PROSITE" id="PS50878">
    <property type="entry name" value="RT_POL"/>
    <property type="match status" value="1"/>
</dbReference>
<dbReference type="PANTHER" id="PTHR37984:SF5">
    <property type="entry name" value="PROTEIN NYNRIN-LIKE"/>
    <property type="match status" value="1"/>
</dbReference>
<dbReference type="Proteomes" id="UP000499080">
    <property type="component" value="Unassembled WGS sequence"/>
</dbReference>
<dbReference type="SUPFAM" id="SSF50630">
    <property type="entry name" value="Acid proteases"/>
    <property type="match status" value="1"/>
</dbReference>
<evidence type="ECO:0000259" key="14">
    <source>
        <dbReference type="PROSITE" id="PS50994"/>
    </source>
</evidence>
<dbReference type="FunFam" id="1.10.340.70:FF:000001">
    <property type="entry name" value="Retrovirus-related Pol polyprotein from transposon gypsy-like Protein"/>
    <property type="match status" value="1"/>
</dbReference>
<keyword evidence="7" id="KW-0460">Magnesium</keyword>
<dbReference type="PROSITE" id="PS00141">
    <property type="entry name" value="ASP_PROTEASE"/>
    <property type="match status" value="1"/>
</dbReference>
<keyword evidence="4" id="KW-0540">Nuclease</keyword>
<dbReference type="InterPro" id="IPR041588">
    <property type="entry name" value="Integrase_H2C2"/>
</dbReference>